<accession>A0ACB8T5J9</accession>
<reference evidence="1" key="1">
    <citation type="submission" date="2021-03" db="EMBL/GenBank/DDBJ databases">
        <authorList>
            <consortium name="DOE Joint Genome Institute"/>
            <person name="Ahrendt S."/>
            <person name="Looney B.P."/>
            <person name="Miyauchi S."/>
            <person name="Morin E."/>
            <person name="Drula E."/>
            <person name="Courty P.E."/>
            <person name="Chicoki N."/>
            <person name="Fauchery L."/>
            <person name="Kohler A."/>
            <person name="Kuo A."/>
            <person name="Labutti K."/>
            <person name="Pangilinan J."/>
            <person name="Lipzen A."/>
            <person name="Riley R."/>
            <person name="Andreopoulos W."/>
            <person name="He G."/>
            <person name="Johnson J."/>
            <person name="Barry K.W."/>
            <person name="Grigoriev I.V."/>
            <person name="Nagy L."/>
            <person name="Hibbett D."/>
            <person name="Henrissat B."/>
            <person name="Matheny P.B."/>
            <person name="Labbe J."/>
            <person name="Martin F."/>
        </authorList>
    </citation>
    <scope>NUCLEOTIDE SEQUENCE</scope>
    <source>
        <strain evidence="1">HHB10654</strain>
    </source>
</reference>
<sequence>MSSTLFSSFLDLFLLLLSISRFLVGVLLVIVGGVAADIFHMLLPVLSSFSSLVLKEIPWGLIVRGIIALMSAGWRNTPSALRFIRLCLYEYAQDTHDTLSLHIHAIHALVTDPMFRACAWAFVGLVIMAVESVSGYIYLDYTDPNLWALVPVERHPFPEGCGTPIVCLRKVVCGRHDTNNSECQSLASSIWSSEESHTYSYNGDLSVVLFSRPPASRSSRRLICWKSEPFAITYPSPYTLRTSPSPSRSPASFQTSSVKLIGWKDDAAIHSAIRSLDHSTRVSLSIYHTLSLSSASFTKLIAWSDGADVEVQSSSDSLSDPDHSSSPILIPVSSSHDSESHFDEAEVPNTADDVFSSPSPASFYPSPPPSAYSSDSSADSSEDEDEEDESASEVLPEPPTPFFRFEWNSDVPRVRVAKKATPDFRLNSLPRPTYSGHPTFVPPTSPTPAGRNKFSRSRLAPLGEECEMLASSSSSSVDFADLASDTPKFVLPVPPQLSPPSAPLSYCTDSPLNRARPDSPSSPLIIASSDTPPPSTSTSRPFSPLPERVSEPAVALLASAPLEFPAPGPFNMTAEGVHIRSTPKHRLWAEGGIEWSSATYPVHIFLWPEHPEADARVVGKYQEYYISARSTVTGNCRSSLTILPS</sequence>
<comment type="caution">
    <text evidence="1">The sequence shown here is derived from an EMBL/GenBank/DDBJ whole genome shotgun (WGS) entry which is preliminary data.</text>
</comment>
<gene>
    <name evidence="1" type="ORF">BV25DRAFT_1915502</name>
</gene>
<evidence type="ECO:0000313" key="1">
    <source>
        <dbReference type="EMBL" id="KAI0063180.1"/>
    </source>
</evidence>
<dbReference type="Proteomes" id="UP000814140">
    <property type="component" value="Unassembled WGS sequence"/>
</dbReference>
<evidence type="ECO:0000313" key="2">
    <source>
        <dbReference type="Proteomes" id="UP000814140"/>
    </source>
</evidence>
<reference evidence="1" key="2">
    <citation type="journal article" date="2022" name="New Phytol.">
        <title>Evolutionary transition to the ectomycorrhizal habit in the genomes of a hyperdiverse lineage of mushroom-forming fungi.</title>
        <authorList>
            <person name="Looney B."/>
            <person name="Miyauchi S."/>
            <person name="Morin E."/>
            <person name="Drula E."/>
            <person name="Courty P.E."/>
            <person name="Kohler A."/>
            <person name="Kuo A."/>
            <person name="LaButti K."/>
            <person name="Pangilinan J."/>
            <person name="Lipzen A."/>
            <person name="Riley R."/>
            <person name="Andreopoulos W."/>
            <person name="He G."/>
            <person name="Johnson J."/>
            <person name="Nolan M."/>
            <person name="Tritt A."/>
            <person name="Barry K.W."/>
            <person name="Grigoriev I.V."/>
            <person name="Nagy L.G."/>
            <person name="Hibbett D."/>
            <person name="Henrissat B."/>
            <person name="Matheny P.B."/>
            <person name="Labbe J."/>
            <person name="Martin F.M."/>
        </authorList>
    </citation>
    <scope>NUCLEOTIDE SEQUENCE</scope>
    <source>
        <strain evidence="1">HHB10654</strain>
    </source>
</reference>
<protein>
    <submittedName>
        <fullName evidence="1">Uncharacterized protein</fullName>
    </submittedName>
</protein>
<organism evidence="1 2">
    <name type="scientific">Artomyces pyxidatus</name>
    <dbReference type="NCBI Taxonomy" id="48021"/>
    <lineage>
        <taxon>Eukaryota</taxon>
        <taxon>Fungi</taxon>
        <taxon>Dikarya</taxon>
        <taxon>Basidiomycota</taxon>
        <taxon>Agaricomycotina</taxon>
        <taxon>Agaricomycetes</taxon>
        <taxon>Russulales</taxon>
        <taxon>Auriscalpiaceae</taxon>
        <taxon>Artomyces</taxon>
    </lineage>
</organism>
<name>A0ACB8T5J9_9AGAM</name>
<proteinExistence type="predicted"/>
<dbReference type="EMBL" id="MU277204">
    <property type="protein sequence ID" value="KAI0063180.1"/>
    <property type="molecule type" value="Genomic_DNA"/>
</dbReference>
<keyword evidence="2" id="KW-1185">Reference proteome</keyword>